<accession>F2L420</accession>
<name>F2L420_THEU7</name>
<dbReference type="SUPFAM" id="SSF54631">
    <property type="entry name" value="CBS-domain pair"/>
    <property type="match status" value="1"/>
</dbReference>
<dbReference type="CDD" id="cd09836">
    <property type="entry name" value="CBS_pair_arch"/>
    <property type="match status" value="1"/>
</dbReference>
<sequence>MCNIVVKAGAIAKRPVITVEPSATIEEAARIMAERRIGFLPVVSSGRLVGVISERDIVRAVASGASPKAPVEEIMRREVVTVNFNDDVEAVWSLMREMGIRHMVVMRGDEIYGVISIRDFLAEKIALERLAEAPS</sequence>
<dbReference type="InterPro" id="IPR000644">
    <property type="entry name" value="CBS_dom"/>
</dbReference>
<proteinExistence type="predicted"/>
<dbReference type="Pfam" id="PF00571">
    <property type="entry name" value="CBS"/>
    <property type="match status" value="2"/>
</dbReference>
<dbReference type="PANTHER" id="PTHR43080:SF2">
    <property type="entry name" value="CBS DOMAIN-CONTAINING PROTEIN"/>
    <property type="match status" value="1"/>
</dbReference>
<dbReference type="AlphaFoldDB" id="F2L420"/>
<dbReference type="KEGG" id="tuz:TUZN_1872"/>
<dbReference type="PANTHER" id="PTHR43080">
    <property type="entry name" value="CBS DOMAIN-CONTAINING PROTEIN CBSX3, MITOCHONDRIAL"/>
    <property type="match status" value="1"/>
</dbReference>
<dbReference type="HOGENOM" id="CLU_040681_12_1_2"/>
<evidence type="ECO:0000256" key="1">
    <source>
        <dbReference type="ARBA" id="ARBA00023122"/>
    </source>
</evidence>
<keyword evidence="1 2" id="KW-0129">CBS domain</keyword>
<dbReference type="EMBL" id="CP002590">
    <property type="protein sequence ID" value="AEA13332.1"/>
    <property type="molecule type" value="Genomic_DNA"/>
</dbReference>
<protein>
    <submittedName>
        <fullName evidence="4">Signal-transduction protein</fullName>
    </submittedName>
</protein>
<keyword evidence="5" id="KW-1185">Reference proteome</keyword>
<dbReference type="STRING" id="999630.TUZN_1872"/>
<feature type="domain" description="CBS" evidence="3">
    <location>
        <begin position="12"/>
        <end position="68"/>
    </location>
</feature>
<reference key="2">
    <citation type="submission" date="2011-03" db="EMBL/GenBank/DDBJ databases">
        <title>Complete genome sequence of the thermoacidophilic crenarchaeon Thermoproteus uzoniensis 768-20.</title>
        <authorList>
            <person name="Mardanov A.V."/>
            <person name="Gumerov V.M."/>
            <person name="Beletsky A.V."/>
            <person name="Prokofeva M.I."/>
            <person name="Bonch-Osmolovskaya E.A."/>
            <person name="Ravin N.V."/>
            <person name="Skryabin K.G."/>
        </authorList>
    </citation>
    <scope>NUCLEOTIDE SEQUENCE</scope>
    <source>
        <strain>768-20</strain>
    </source>
</reference>
<dbReference type="InterPro" id="IPR046342">
    <property type="entry name" value="CBS_dom_sf"/>
</dbReference>
<reference evidence="4 5" key="1">
    <citation type="journal article" date="2011" name="J. Bacteriol.">
        <title>Complete genome sequence of the thermoacidophilic crenarchaeon Thermoproteus uzoniensis 768-20.</title>
        <authorList>
            <person name="Mardanov A.V."/>
            <person name="Gumerov V.M."/>
            <person name="Beletsky A.V."/>
            <person name="Prokofeva M.I."/>
            <person name="Bonch-Osmolovskaya E.A."/>
            <person name="Ravin N.V."/>
            <person name="Skryabin K.G."/>
        </authorList>
    </citation>
    <scope>NUCLEOTIDE SEQUENCE [LARGE SCALE GENOMIC DNA]</scope>
    <source>
        <strain evidence="4 5">768-20</strain>
    </source>
</reference>
<evidence type="ECO:0000256" key="2">
    <source>
        <dbReference type="PROSITE-ProRule" id="PRU00703"/>
    </source>
</evidence>
<dbReference type="Proteomes" id="UP000008138">
    <property type="component" value="Chromosome"/>
</dbReference>
<dbReference type="PROSITE" id="PS51371">
    <property type="entry name" value="CBS"/>
    <property type="match status" value="2"/>
</dbReference>
<organism evidence="4 5">
    <name type="scientific">Thermoproteus uzoniensis (strain 768-20)</name>
    <dbReference type="NCBI Taxonomy" id="999630"/>
    <lineage>
        <taxon>Archaea</taxon>
        <taxon>Thermoproteota</taxon>
        <taxon>Thermoprotei</taxon>
        <taxon>Thermoproteales</taxon>
        <taxon>Thermoproteaceae</taxon>
        <taxon>Thermoproteus</taxon>
    </lineage>
</organism>
<evidence type="ECO:0000313" key="5">
    <source>
        <dbReference type="Proteomes" id="UP000008138"/>
    </source>
</evidence>
<dbReference type="InterPro" id="IPR051257">
    <property type="entry name" value="Diverse_CBS-Domain"/>
</dbReference>
<gene>
    <name evidence="4" type="ordered locus">TUZN_1872</name>
</gene>
<evidence type="ECO:0000259" key="3">
    <source>
        <dbReference type="PROSITE" id="PS51371"/>
    </source>
</evidence>
<feature type="domain" description="CBS" evidence="3">
    <location>
        <begin position="75"/>
        <end position="132"/>
    </location>
</feature>
<dbReference type="Gene3D" id="3.10.580.10">
    <property type="entry name" value="CBS-domain"/>
    <property type="match status" value="1"/>
</dbReference>
<dbReference type="SMART" id="SM00116">
    <property type="entry name" value="CBS"/>
    <property type="match status" value="2"/>
</dbReference>
<dbReference type="eggNOG" id="arCOG00631">
    <property type="taxonomic scope" value="Archaea"/>
</dbReference>
<evidence type="ECO:0000313" key="4">
    <source>
        <dbReference type="EMBL" id="AEA13332.1"/>
    </source>
</evidence>